<reference evidence="2 3" key="1">
    <citation type="submission" date="2020-02" db="EMBL/GenBank/DDBJ databases">
        <title>Whole-genome analyses of novel actinobacteria.</title>
        <authorList>
            <person name="Sahin N."/>
        </authorList>
    </citation>
    <scope>NUCLEOTIDE SEQUENCE [LARGE SCALE GENOMIC DNA]</scope>
    <source>
        <strain evidence="2 3">A7024</strain>
    </source>
</reference>
<feature type="domain" description="Putative glycogen debranching enzyme N-terminal" evidence="1">
    <location>
        <begin position="15"/>
        <end position="188"/>
    </location>
</feature>
<dbReference type="EMBL" id="JAAKZV010000603">
    <property type="protein sequence ID" value="NGN70512.1"/>
    <property type="molecule type" value="Genomic_DNA"/>
</dbReference>
<comment type="caution">
    <text evidence="2">The sequence shown here is derived from an EMBL/GenBank/DDBJ whole genome shotgun (WGS) entry which is preliminary data.</text>
</comment>
<evidence type="ECO:0000313" key="2">
    <source>
        <dbReference type="EMBL" id="NGN70512.1"/>
    </source>
</evidence>
<gene>
    <name evidence="2" type="ORF">G5C51_42395</name>
</gene>
<organism evidence="2 3">
    <name type="scientific">Streptomyces coryli</name>
    <dbReference type="NCBI Taxonomy" id="1128680"/>
    <lineage>
        <taxon>Bacteria</taxon>
        <taxon>Bacillati</taxon>
        <taxon>Actinomycetota</taxon>
        <taxon>Actinomycetes</taxon>
        <taxon>Kitasatosporales</taxon>
        <taxon>Streptomycetaceae</taxon>
        <taxon>Streptomyces</taxon>
    </lineage>
</organism>
<keyword evidence="3" id="KW-1185">Reference proteome</keyword>
<evidence type="ECO:0000259" key="1">
    <source>
        <dbReference type="Pfam" id="PF14742"/>
    </source>
</evidence>
<dbReference type="Pfam" id="PF14742">
    <property type="entry name" value="GDE_N_bis"/>
    <property type="match status" value="1"/>
</dbReference>
<protein>
    <submittedName>
        <fullName evidence="2">Glycogen debranching protein</fullName>
    </submittedName>
</protein>
<accession>A0A6G4UFC2</accession>
<dbReference type="InterPro" id="IPR032856">
    <property type="entry name" value="GDE_N_bis"/>
</dbReference>
<evidence type="ECO:0000313" key="3">
    <source>
        <dbReference type="Proteomes" id="UP000481583"/>
    </source>
</evidence>
<dbReference type="AlphaFoldDB" id="A0A6G4UFC2"/>
<name>A0A6G4UFC2_9ACTN</name>
<dbReference type="Proteomes" id="UP000481583">
    <property type="component" value="Unassembled WGS sequence"/>
</dbReference>
<feature type="non-terminal residue" evidence="2">
    <location>
        <position position="188"/>
    </location>
</feature>
<sequence length="188" mass="19460">MPSAHASLVCVALPAFAVSAEHGQLDGSGLEGFYHGGRRLLSRCQVRVSGAEPVALQGRMTAAGRARFIATVRTGAEPGPDPDVILERLRNASGLERLTLFSSATRPLRLQLEAQLGTDLAELGAIAAGAAGGEVDAGVWESGLRWAAAGAQSVVTADPPPDTAVASAGLLRWELQLPPGGRHTIELR</sequence>
<proteinExistence type="predicted"/>